<dbReference type="Proteomes" id="UP000239388">
    <property type="component" value="Unassembled WGS sequence"/>
</dbReference>
<dbReference type="PANTHER" id="PTHR48090">
    <property type="entry name" value="UNDECAPRENYL-PHOSPHATE 4-DEOXY-4-FORMAMIDO-L-ARABINOSE TRANSFERASE-RELATED"/>
    <property type="match status" value="1"/>
</dbReference>
<dbReference type="GO" id="GO:0016740">
    <property type="term" value="F:transferase activity"/>
    <property type="evidence" value="ECO:0007669"/>
    <property type="project" value="UniProtKB-KW"/>
</dbReference>
<dbReference type="InterPro" id="IPR029044">
    <property type="entry name" value="Nucleotide-diphossugar_trans"/>
</dbReference>
<dbReference type="EMBL" id="PUHZ01000023">
    <property type="protein sequence ID" value="PQO43665.1"/>
    <property type="molecule type" value="Genomic_DNA"/>
</dbReference>
<sequence length="239" mass="27120">MGDDQRRNAIVNLSVVMPAYEEAANLAKLLPRLHVALAAITADYEILVVDTHEPRDETPDVCERLDARYVARQPGDTYGDAVRSGISAANGEWVILMDADGSHPPEFVKSLYEKRAKKSVIIASRYVRGGGTQDRFILRLMSRTLNVIYSTVLGLKCRDVSNSFRLYDGEEVRQLRLRCQNFDIVEEVLVKLKKQTPKTALIEVPFQFQKRDEGVTKRNLVAFILTYLSTLWRLKFSNA</sequence>
<dbReference type="Proteomes" id="UP000237819">
    <property type="component" value="Unassembled WGS sequence"/>
</dbReference>
<proteinExistence type="predicted"/>
<gene>
    <name evidence="3" type="ORF">C5Y93_23800</name>
    <name evidence="2" type="ORF">C5Y98_06910</name>
</gene>
<accession>A0A2S8GGS5</accession>
<evidence type="ECO:0000313" key="4">
    <source>
        <dbReference type="Proteomes" id="UP000237819"/>
    </source>
</evidence>
<organism evidence="3 4">
    <name type="scientific">Blastopirellula marina</name>
    <dbReference type="NCBI Taxonomy" id="124"/>
    <lineage>
        <taxon>Bacteria</taxon>
        <taxon>Pseudomonadati</taxon>
        <taxon>Planctomycetota</taxon>
        <taxon>Planctomycetia</taxon>
        <taxon>Pirellulales</taxon>
        <taxon>Pirellulaceae</taxon>
        <taxon>Blastopirellula</taxon>
    </lineage>
</organism>
<dbReference type="EMBL" id="PUIB01000010">
    <property type="protein sequence ID" value="PQO40040.1"/>
    <property type="molecule type" value="Genomic_DNA"/>
</dbReference>
<feature type="domain" description="Glycosyltransferase 2-like" evidence="1">
    <location>
        <begin position="14"/>
        <end position="168"/>
    </location>
</feature>
<protein>
    <submittedName>
        <fullName evidence="3">Glycosyl transferase family 2</fullName>
    </submittedName>
</protein>
<evidence type="ECO:0000313" key="3">
    <source>
        <dbReference type="EMBL" id="PQO43665.1"/>
    </source>
</evidence>
<keyword evidence="3" id="KW-0808">Transferase</keyword>
<dbReference type="InterPro" id="IPR050256">
    <property type="entry name" value="Glycosyltransferase_2"/>
</dbReference>
<evidence type="ECO:0000313" key="2">
    <source>
        <dbReference type="EMBL" id="PQO40040.1"/>
    </source>
</evidence>
<dbReference type="Pfam" id="PF00535">
    <property type="entry name" value="Glycos_transf_2"/>
    <property type="match status" value="1"/>
</dbReference>
<dbReference type="InterPro" id="IPR001173">
    <property type="entry name" value="Glyco_trans_2-like"/>
</dbReference>
<evidence type="ECO:0000313" key="5">
    <source>
        <dbReference type="Proteomes" id="UP000239388"/>
    </source>
</evidence>
<name>A0A2S8GGS5_9BACT</name>
<comment type="caution">
    <text evidence="3">The sequence shown here is derived from an EMBL/GenBank/DDBJ whole genome shotgun (WGS) entry which is preliminary data.</text>
</comment>
<dbReference type="AlphaFoldDB" id="A0A2S8GGS5"/>
<dbReference type="PANTHER" id="PTHR48090:SF7">
    <property type="entry name" value="RFBJ PROTEIN"/>
    <property type="match status" value="1"/>
</dbReference>
<reference evidence="4 5" key="1">
    <citation type="submission" date="2018-02" db="EMBL/GenBank/DDBJ databases">
        <title>Comparative genomes isolates from brazilian mangrove.</title>
        <authorList>
            <person name="Araujo J.E."/>
            <person name="Taketani R.G."/>
            <person name="Silva M.C.P."/>
            <person name="Loureco M.V."/>
            <person name="Andreote F.D."/>
        </authorList>
    </citation>
    <scope>NUCLEOTIDE SEQUENCE [LARGE SCALE GENOMIC DNA]</scope>
    <source>
        <strain evidence="2 5">NAP PRIS-MGV</strain>
        <strain evidence="3 4">Nap-Phe MGV</strain>
    </source>
</reference>
<evidence type="ECO:0000259" key="1">
    <source>
        <dbReference type="Pfam" id="PF00535"/>
    </source>
</evidence>
<dbReference type="SUPFAM" id="SSF53448">
    <property type="entry name" value="Nucleotide-diphospho-sugar transferases"/>
    <property type="match status" value="1"/>
</dbReference>
<dbReference type="Gene3D" id="3.90.550.10">
    <property type="entry name" value="Spore Coat Polysaccharide Biosynthesis Protein SpsA, Chain A"/>
    <property type="match status" value="1"/>
</dbReference>